<dbReference type="Proteomes" id="UP001249851">
    <property type="component" value="Unassembled WGS sequence"/>
</dbReference>
<comment type="caution">
    <text evidence="1">The sequence shown here is derived from an EMBL/GenBank/DDBJ whole genome shotgun (WGS) entry which is preliminary data.</text>
</comment>
<gene>
    <name evidence="1" type="ORF">P5673_022412</name>
</gene>
<reference evidence="1" key="1">
    <citation type="journal article" date="2023" name="G3 (Bethesda)">
        <title>Whole genome assembly and annotation of the endangered Caribbean coral Acropora cervicornis.</title>
        <authorList>
            <person name="Selwyn J.D."/>
            <person name="Vollmer S.V."/>
        </authorList>
    </citation>
    <scope>NUCLEOTIDE SEQUENCE</scope>
    <source>
        <strain evidence="1">K2</strain>
    </source>
</reference>
<sequence>MCSLLPVHRTRGPSIEFAKLAPSLVEFLETVTTNDRRYDGPKWEAFEVLENALQVLTSKETPSGLTSELMATLNGLLLNKMKSNTEEAVNLAIVNFILQHLTRACFVLSKSHSKVFKPCKRMFTPEAFHWDGLALGHRSAWYGELDILIFPFITGETGSKVALLGEKSGVDPLFDEAVCIPGYTLLYSLRVLCPLVQILDSVLKSI</sequence>
<evidence type="ECO:0000313" key="2">
    <source>
        <dbReference type="Proteomes" id="UP001249851"/>
    </source>
</evidence>
<dbReference type="AlphaFoldDB" id="A0AAD9Q6T0"/>
<protein>
    <submittedName>
        <fullName evidence="1">Uncharacterized protein</fullName>
    </submittedName>
</protein>
<reference evidence="1" key="2">
    <citation type="journal article" date="2023" name="Science">
        <title>Genomic signatures of disease resistance in endangered staghorn corals.</title>
        <authorList>
            <person name="Vollmer S.V."/>
            <person name="Selwyn J.D."/>
            <person name="Despard B.A."/>
            <person name="Roesel C.L."/>
        </authorList>
    </citation>
    <scope>NUCLEOTIDE SEQUENCE</scope>
    <source>
        <strain evidence="1">K2</strain>
    </source>
</reference>
<evidence type="ECO:0000313" key="1">
    <source>
        <dbReference type="EMBL" id="KAK2555803.1"/>
    </source>
</evidence>
<keyword evidence="2" id="KW-1185">Reference proteome</keyword>
<name>A0AAD9Q6T0_ACRCE</name>
<accession>A0AAD9Q6T0</accession>
<proteinExistence type="predicted"/>
<dbReference type="EMBL" id="JARQWQ010000060">
    <property type="protein sequence ID" value="KAK2555803.1"/>
    <property type="molecule type" value="Genomic_DNA"/>
</dbReference>
<organism evidence="1 2">
    <name type="scientific">Acropora cervicornis</name>
    <name type="common">Staghorn coral</name>
    <dbReference type="NCBI Taxonomy" id="6130"/>
    <lineage>
        <taxon>Eukaryota</taxon>
        <taxon>Metazoa</taxon>
        <taxon>Cnidaria</taxon>
        <taxon>Anthozoa</taxon>
        <taxon>Hexacorallia</taxon>
        <taxon>Scleractinia</taxon>
        <taxon>Astrocoeniina</taxon>
        <taxon>Acroporidae</taxon>
        <taxon>Acropora</taxon>
    </lineage>
</organism>